<feature type="chain" id="PRO_5025389944" description="Cupredoxin" evidence="2">
    <location>
        <begin position="21"/>
        <end position="178"/>
    </location>
</feature>
<dbReference type="PANTHER" id="PTHR34883:SF15">
    <property type="entry name" value="EXTRACELLULAR SERINE-RICH PROTEIN"/>
    <property type="match status" value="1"/>
</dbReference>
<dbReference type="PANTHER" id="PTHR34883">
    <property type="entry name" value="SERINE-RICH PROTEIN, PUTATIVE-RELATED-RELATED"/>
    <property type="match status" value="1"/>
</dbReference>
<name>A0A6A5YF89_9PLEO</name>
<keyword evidence="2" id="KW-0732">Signal</keyword>
<dbReference type="AlphaFoldDB" id="A0A6A5YF89"/>
<evidence type="ECO:0000313" key="4">
    <source>
        <dbReference type="Proteomes" id="UP000799770"/>
    </source>
</evidence>
<keyword evidence="4" id="KW-1185">Reference proteome</keyword>
<organism evidence="3 4">
    <name type="scientific">Lophiotrema nucula</name>
    <dbReference type="NCBI Taxonomy" id="690887"/>
    <lineage>
        <taxon>Eukaryota</taxon>
        <taxon>Fungi</taxon>
        <taxon>Dikarya</taxon>
        <taxon>Ascomycota</taxon>
        <taxon>Pezizomycotina</taxon>
        <taxon>Dothideomycetes</taxon>
        <taxon>Pleosporomycetidae</taxon>
        <taxon>Pleosporales</taxon>
        <taxon>Lophiotremataceae</taxon>
        <taxon>Lophiotrema</taxon>
    </lineage>
</organism>
<accession>A0A6A5YF89</accession>
<dbReference type="EMBL" id="ML977368">
    <property type="protein sequence ID" value="KAF2105949.1"/>
    <property type="molecule type" value="Genomic_DNA"/>
</dbReference>
<dbReference type="Proteomes" id="UP000799770">
    <property type="component" value="Unassembled WGS sequence"/>
</dbReference>
<protein>
    <recommendedName>
        <fullName evidence="5">Cupredoxin</fullName>
    </recommendedName>
</protein>
<feature type="compositionally biased region" description="Polar residues" evidence="1">
    <location>
        <begin position="155"/>
        <end position="165"/>
    </location>
</feature>
<sequence length="178" mass="19036">MVAFNSIAVAATTLFSLTLAAPADVPPTQIIHRIYAGSTVENGGLHFEPDNVVADIGDQIEIHFLPKNHAVVQSSFDEPCKPLEGGIFSGFNFATPEGEADNVFTFTVKDTKPFWYYCPQTNGNHCQKGMAGVINQDFSSDKTLAAYKIKANGTGVSVQPSTNPKDSFGGSIVPNKPL</sequence>
<dbReference type="InterPro" id="IPR008972">
    <property type="entry name" value="Cupredoxin"/>
</dbReference>
<dbReference type="SUPFAM" id="SSF49503">
    <property type="entry name" value="Cupredoxins"/>
    <property type="match status" value="1"/>
</dbReference>
<evidence type="ECO:0000256" key="1">
    <source>
        <dbReference type="SAM" id="MobiDB-lite"/>
    </source>
</evidence>
<reference evidence="3" key="1">
    <citation type="journal article" date="2020" name="Stud. Mycol.">
        <title>101 Dothideomycetes genomes: a test case for predicting lifestyles and emergence of pathogens.</title>
        <authorList>
            <person name="Haridas S."/>
            <person name="Albert R."/>
            <person name="Binder M."/>
            <person name="Bloem J."/>
            <person name="Labutti K."/>
            <person name="Salamov A."/>
            <person name="Andreopoulos B."/>
            <person name="Baker S."/>
            <person name="Barry K."/>
            <person name="Bills G."/>
            <person name="Bluhm B."/>
            <person name="Cannon C."/>
            <person name="Castanera R."/>
            <person name="Culley D."/>
            <person name="Daum C."/>
            <person name="Ezra D."/>
            <person name="Gonzalez J."/>
            <person name="Henrissat B."/>
            <person name="Kuo A."/>
            <person name="Liang C."/>
            <person name="Lipzen A."/>
            <person name="Lutzoni F."/>
            <person name="Magnuson J."/>
            <person name="Mondo S."/>
            <person name="Nolan M."/>
            <person name="Ohm R."/>
            <person name="Pangilinan J."/>
            <person name="Park H.-J."/>
            <person name="Ramirez L."/>
            <person name="Alfaro M."/>
            <person name="Sun H."/>
            <person name="Tritt A."/>
            <person name="Yoshinaga Y."/>
            <person name="Zwiers L.-H."/>
            <person name="Turgeon B."/>
            <person name="Goodwin S."/>
            <person name="Spatafora J."/>
            <person name="Crous P."/>
            <person name="Grigoriev I."/>
        </authorList>
    </citation>
    <scope>NUCLEOTIDE SEQUENCE</scope>
    <source>
        <strain evidence="3">CBS 627.86</strain>
    </source>
</reference>
<feature type="region of interest" description="Disordered" evidence="1">
    <location>
        <begin position="155"/>
        <end position="178"/>
    </location>
</feature>
<dbReference type="OrthoDB" id="5415867at2759"/>
<dbReference type="CDD" id="cd00920">
    <property type="entry name" value="Cupredoxin"/>
    <property type="match status" value="1"/>
</dbReference>
<evidence type="ECO:0008006" key="5">
    <source>
        <dbReference type="Google" id="ProtNLM"/>
    </source>
</evidence>
<evidence type="ECO:0000313" key="3">
    <source>
        <dbReference type="EMBL" id="KAF2105949.1"/>
    </source>
</evidence>
<proteinExistence type="predicted"/>
<gene>
    <name evidence="3" type="ORF">BDV96DRAFT_617547</name>
</gene>
<dbReference type="Gene3D" id="2.60.40.420">
    <property type="entry name" value="Cupredoxins - blue copper proteins"/>
    <property type="match status" value="1"/>
</dbReference>
<feature type="signal peptide" evidence="2">
    <location>
        <begin position="1"/>
        <end position="20"/>
    </location>
</feature>
<evidence type="ECO:0000256" key="2">
    <source>
        <dbReference type="SAM" id="SignalP"/>
    </source>
</evidence>
<dbReference type="InterPro" id="IPR052953">
    <property type="entry name" value="Ser-rich/MCO-related"/>
</dbReference>